<keyword evidence="2 6" id="KW-0812">Transmembrane</keyword>
<keyword evidence="3 6" id="KW-1133">Transmembrane helix</keyword>
<dbReference type="RefSeq" id="WP_188742160.1">
    <property type="nucleotide sequence ID" value="NZ_BAABFW010000009.1"/>
</dbReference>
<organism evidence="8 9">
    <name type="scientific">Agromyces bauzanensis</name>
    <dbReference type="NCBI Taxonomy" id="1308924"/>
    <lineage>
        <taxon>Bacteria</taxon>
        <taxon>Bacillati</taxon>
        <taxon>Actinomycetota</taxon>
        <taxon>Actinomycetes</taxon>
        <taxon>Micrococcales</taxon>
        <taxon>Microbacteriaceae</taxon>
        <taxon>Agromyces</taxon>
    </lineage>
</organism>
<evidence type="ECO:0000256" key="5">
    <source>
        <dbReference type="SAM" id="MobiDB-lite"/>
    </source>
</evidence>
<reference evidence="8" key="2">
    <citation type="submission" date="2020-09" db="EMBL/GenBank/DDBJ databases">
        <authorList>
            <person name="Sun Q."/>
            <person name="Zhou Y."/>
        </authorList>
    </citation>
    <scope>NUCLEOTIDE SEQUENCE</scope>
    <source>
        <strain evidence="8">CGMCC 1.8984</strain>
    </source>
</reference>
<dbReference type="GO" id="GO:0016020">
    <property type="term" value="C:membrane"/>
    <property type="evidence" value="ECO:0007669"/>
    <property type="project" value="UniProtKB-SubCell"/>
</dbReference>
<keyword evidence="9" id="KW-1185">Reference proteome</keyword>
<dbReference type="InterPro" id="IPR050932">
    <property type="entry name" value="TM2D1-3-like"/>
</dbReference>
<dbReference type="PANTHER" id="PTHR21016:SF25">
    <property type="entry name" value="TM2 DOMAIN-CONTAINING PROTEIN DDB_G0277895-RELATED"/>
    <property type="match status" value="1"/>
</dbReference>
<protein>
    <recommendedName>
        <fullName evidence="7">TM2 domain-containing protein</fullName>
    </recommendedName>
</protein>
<dbReference type="EMBL" id="BMMD01000003">
    <property type="protein sequence ID" value="GGJ72419.1"/>
    <property type="molecule type" value="Genomic_DNA"/>
</dbReference>
<dbReference type="Pfam" id="PF05154">
    <property type="entry name" value="TM2"/>
    <property type="match status" value="1"/>
</dbReference>
<feature type="transmembrane region" description="Helical" evidence="6">
    <location>
        <begin position="38"/>
        <end position="57"/>
    </location>
</feature>
<name>A0A917PE55_9MICO</name>
<evidence type="ECO:0000313" key="9">
    <source>
        <dbReference type="Proteomes" id="UP000636956"/>
    </source>
</evidence>
<dbReference type="InterPro" id="IPR007829">
    <property type="entry name" value="TM2"/>
</dbReference>
<feature type="domain" description="TM2" evidence="7">
    <location>
        <begin position="34"/>
        <end position="82"/>
    </location>
</feature>
<feature type="compositionally biased region" description="Pro residues" evidence="5">
    <location>
        <begin position="1"/>
        <end position="22"/>
    </location>
</feature>
<keyword evidence="4 6" id="KW-0472">Membrane</keyword>
<evidence type="ECO:0000259" key="7">
    <source>
        <dbReference type="Pfam" id="PF05154"/>
    </source>
</evidence>
<dbReference type="Proteomes" id="UP000636956">
    <property type="component" value="Unassembled WGS sequence"/>
</dbReference>
<evidence type="ECO:0000313" key="8">
    <source>
        <dbReference type="EMBL" id="GGJ72419.1"/>
    </source>
</evidence>
<feature type="transmembrane region" description="Helical" evidence="6">
    <location>
        <begin position="64"/>
        <end position="86"/>
    </location>
</feature>
<proteinExistence type="predicted"/>
<sequence length="153" mass="16902">MTAYPPSDPNQPPPAYQPPAAPPGSAAPSTAPSPRSFIATWMFAWLLGFLGVDRFYLGKIGTGILKLITIGGFGIWWLIDLILTLAGVQRDKEGRLLPDYEQHKMIAWIITAAIFGLSLITSAISNAFAGLWDGVGPMMPWWDLQDWQDWRTD</sequence>
<feature type="transmembrane region" description="Helical" evidence="6">
    <location>
        <begin position="106"/>
        <end position="132"/>
    </location>
</feature>
<comment type="caution">
    <text evidence="8">The sequence shown here is derived from an EMBL/GenBank/DDBJ whole genome shotgun (WGS) entry which is preliminary data.</text>
</comment>
<accession>A0A917PE55</accession>
<evidence type="ECO:0000256" key="6">
    <source>
        <dbReference type="SAM" id="Phobius"/>
    </source>
</evidence>
<feature type="region of interest" description="Disordered" evidence="5">
    <location>
        <begin position="1"/>
        <end position="29"/>
    </location>
</feature>
<evidence type="ECO:0000256" key="3">
    <source>
        <dbReference type="ARBA" id="ARBA00022989"/>
    </source>
</evidence>
<evidence type="ECO:0000256" key="4">
    <source>
        <dbReference type="ARBA" id="ARBA00023136"/>
    </source>
</evidence>
<gene>
    <name evidence="8" type="ORF">GCM10011372_08020</name>
</gene>
<comment type="subcellular location">
    <subcellularLocation>
        <location evidence="1">Membrane</location>
        <topology evidence="1">Multi-pass membrane protein</topology>
    </subcellularLocation>
</comment>
<reference evidence="8" key="1">
    <citation type="journal article" date="2014" name="Int. J. Syst. Evol. Microbiol.">
        <title>Complete genome sequence of Corynebacterium casei LMG S-19264T (=DSM 44701T), isolated from a smear-ripened cheese.</title>
        <authorList>
            <consortium name="US DOE Joint Genome Institute (JGI-PGF)"/>
            <person name="Walter F."/>
            <person name="Albersmeier A."/>
            <person name="Kalinowski J."/>
            <person name="Ruckert C."/>
        </authorList>
    </citation>
    <scope>NUCLEOTIDE SEQUENCE</scope>
    <source>
        <strain evidence="8">CGMCC 1.8984</strain>
    </source>
</reference>
<evidence type="ECO:0000256" key="1">
    <source>
        <dbReference type="ARBA" id="ARBA00004141"/>
    </source>
</evidence>
<dbReference type="PANTHER" id="PTHR21016">
    <property type="entry name" value="BETA-AMYLOID BINDING PROTEIN-RELATED"/>
    <property type="match status" value="1"/>
</dbReference>
<dbReference type="AlphaFoldDB" id="A0A917PE55"/>
<evidence type="ECO:0000256" key="2">
    <source>
        <dbReference type="ARBA" id="ARBA00022692"/>
    </source>
</evidence>